<organism evidence="8 9">
    <name type="scientific">Pararhodospirillum oryzae</name>
    <dbReference type="NCBI Taxonomy" id="478448"/>
    <lineage>
        <taxon>Bacteria</taxon>
        <taxon>Pseudomonadati</taxon>
        <taxon>Pseudomonadota</taxon>
        <taxon>Alphaproteobacteria</taxon>
        <taxon>Rhodospirillales</taxon>
        <taxon>Rhodospirillaceae</taxon>
        <taxon>Pararhodospirillum</taxon>
    </lineage>
</organism>
<protein>
    <recommendedName>
        <fullName evidence="3">Alanine--tRNA ligase</fullName>
    </recommendedName>
    <alternativeName>
        <fullName evidence="6">Alanyl-tRNA synthetase</fullName>
    </alternativeName>
</protein>
<dbReference type="GO" id="GO:0006419">
    <property type="term" value="P:alanyl-tRNA aminoacylation"/>
    <property type="evidence" value="ECO:0007669"/>
    <property type="project" value="InterPro"/>
</dbReference>
<dbReference type="Proteomes" id="UP000321567">
    <property type="component" value="Unassembled WGS sequence"/>
</dbReference>
<dbReference type="GO" id="GO:0005737">
    <property type="term" value="C:cytoplasm"/>
    <property type="evidence" value="ECO:0007669"/>
    <property type="project" value="UniProtKB-SubCell"/>
</dbReference>
<evidence type="ECO:0000256" key="3">
    <source>
        <dbReference type="ARBA" id="ARBA00017959"/>
    </source>
</evidence>
<dbReference type="InterPro" id="IPR051335">
    <property type="entry name" value="Alanyl-tRNA_Editing_Enzymes"/>
</dbReference>
<sequence length="241" mass="25766">MSGPTEELFRRDAYVLTCDAHVIAHAADPVGLILDRTVCYPQGGGQPGDTGTLTLADGSTLALADTRYGADGAIVHILAPETPLPPVGTALGVAIDWARRHRIMRMHTCLHLISRLTDGKITGASVGDGKGRIDLDLPGTPPDREALDARLAELIAADPPVRVRWISDEELDATPDLIRTLTVRPPRGSGQVRLVEIEGIDVQPCGGTHVRSLGEIAPVRLGKIESKGRQNRRINVILDDA</sequence>
<dbReference type="GO" id="GO:0046872">
    <property type="term" value="F:metal ion binding"/>
    <property type="evidence" value="ECO:0007669"/>
    <property type="project" value="UniProtKB-KW"/>
</dbReference>
<dbReference type="GO" id="GO:0005524">
    <property type="term" value="F:ATP binding"/>
    <property type="evidence" value="ECO:0007669"/>
    <property type="project" value="InterPro"/>
</dbReference>
<accession>A0A512H7Q0</accession>
<evidence type="ECO:0000256" key="5">
    <source>
        <dbReference type="ARBA" id="ARBA00022833"/>
    </source>
</evidence>
<dbReference type="InterPro" id="IPR018164">
    <property type="entry name" value="Ala-tRNA-synth_IIc_N"/>
</dbReference>
<dbReference type="InterPro" id="IPR012947">
    <property type="entry name" value="tRNA_SAD"/>
</dbReference>
<dbReference type="GO" id="GO:0004813">
    <property type="term" value="F:alanine-tRNA ligase activity"/>
    <property type="evidence" value="ECO:0007669"/>
    <property type="project" value="InterPro"/>
</dbReference>
<proteinExistence type="predicted"/>
<evidence type="ECO:0000256" key="2">
    <source>
        <dbReference type="ARBA" id="ARBA00004496"/>
    </source>
</evidence>
<dbReference type="GO" id="GO:0002161">
    <property type="term" value="F:aminoacyl-tRNA deacylase activity"/>
    <property type="evidence" value="ECO:0007669"/>
    <property type="project" value="UniProtKB-ARBA"/>
</dbReference>
<keyword evidence="5" id="KW-0862">Zinc</keyword>
<keyword evidence="4" id="KW-0479">Metal-binding</keyword>
<dbReference type="Pfam" id="PF01411">
    <property type="entry name" value="tRNA-synt_2c"/>
    <property type="match status" value="1"/>
</dbReference>
<feature type="domain" description="Alanyl-transfer RNA synthetases family profile" evidence="7">
    <location>
        <begin position="1"/>
        <end position="241"/>
    </location>
</feature>
<dbReference type="EMBL" id="BJZO01000036">
    <property type="protein sequence ID" value="GEO81420.1"/>
    <property type="molecule type" value="Genomic_DNA"/>
</dbReference>
<gene>
    <name evidence="8" type="ORF">ROR02_15510</name>
</gene>
<dbReference type="GO" id="GO:0003676">
    <property type="term" value="F:nucleic acid binding"/>
    <property type="evidence" value="ECO:0007669"/>
    <property type="project" value="InterPro"/>
</dbReference>
<comment type="caution">
    <text evidence="8">The sequence shown here is derived from an EMBL/GenBank/DDBJ whole genome shotgun (WGS) entry which is preliminary data.</text>
</comment>
<dbReference type="PROSITE" id="PS50860">
    <property type="entry name" value="AA_TRNA_LIGASE_II_ALA"/>
    <property type="match status" value="1"/>
</dbReference>
<dbReference type="AlphaFoldDB" id="A0A512H7Q0"/>
<evidence type="ECO:0000313" key="9">
    <source>
        <dbReference type="Proteomes" id="UP000321567"/>
    </source>
</evidence>
<evidence type="ECO:0000256" key="1">
    <source>
        <dbReference type="ARBA" id="ARBA00001947"/>
    </source>
</evidence>
<dbReference type="PANTHER" id="PTHR43462">
    <property type="entry name" value="ALANYL-TRNA EDITING PROTEIN"/>
    <property type="match status" value="1"/>
</dbReference>
<dbReference type="RefSeq" id="WP_147163458.1">
    <property type="nucleotide sequence ID" value="NZ_BJZO01000036.1"/>
</dbReference>
<dbReference type="SUPFAM" id="SSF55186">
    <property type="entry name" value="ThrRS/AlaRS common domain"/>
    <property type="match status" value="1"/>
</dbReference>
<dbReference type="InterPro" id="IPR018163">
    <property type="entry name" value="Thr/Ala-tRNA-synth_IIc_edit"/>
</dbReference>
<evidence type="ECO:0000256" key="6">
    <source>
        <dbReference type="ARBA" id="ARBA00032577"/>
    </source>
</evidence>
<dbReference type="InterPro" id="IPR018165">
    <property type="entry name" value="Ala-tRNA-synth_IIc_core"/>
</dbReference>
<reference evidence="8 9" key="1">
    <citation type="submission" date="2019-07" db="EMBL/GenBank/DDBJ databases">
        <title>Whole genome shotgun sequence of Rhodospirillum oryzae NBRC 107573.</title>
        <authorList>
            <person name="Hosoyama A."/>
            <person name="Uohara A."/>
            <person name="Ohji S."/>
            <person name="Ichikawa N."/>
        </authorList>
    </citation>
    <scope>NUCLEOTIDE SEQUENCE [LARGE SCALE GENOMIC DNA]</scope>
    <source>
        <strain evidence="8 9">NBRC 107573</strain>
    </source>
</reference>
<dbReference type="Pfam" id="PF07973">
    <property type="entry name" value="tRNA_SAD"/>
    <property type="match status" value="1"/>
</dbReference>
<evidence type="ECO:0000259" key="7">
    <source>
        <dbReference type="PROSITE" id="PS50860"/>
    </source>
</evidence>
<evidence type="ECO:0000313" key="8">
    <source>
        <dbReference type="EMBL" id="GEO81420.1"/>
    </source>
</evidence>
<dbReference type="Gene3D" id="2.40.30.130">
    <property type="match status" value="1"/>
</dbReference>
<dbReference type="Gene3D" id="3.30.980.10">
    <property type="entry name" value="Threonyl-trna Synthetase, Chain A, domain 2"/>
    <property type="match status" value="1"/>
</dbReference>
<keyword evidence="9" id="KW-1185">Reference proteome</keyword>
<evidence type="ECO:0000256" key="4">
    <source>
        <dbReference type="ARBA" id="ARBA00022723"/>
    </source>
</evidence>
<dbReference type="OrthoDB" id="9812949at2"/>
<dbReference type="SUPFAM" id="SSF50447">
    <property type="entry name" value="Translation proteins"/>
    <property type="match status" value="1"/>
</dbReference>
<comment type="subcellular location">
    <subcellularLocation>
        <location evidence="2">Cytoplasm</location>
    </subcellularLocation>
</comment>
<dbReference type="PANTHER" id="PTHR43462:SF1">
    <property type="entry name" value="ALANYL-TRNA EDITING PROTEIN AARSD1"/>
    <property type="match status" value="1"/>
</dbReference>
<dbReference type="InterPro" id="IPR009000">
    <property type="entry name" value="Transl_B-barrel_sf"/>
</dbReference>
<comment type="cofactor">
    <cofactor evidence="1">
        <name>Zn(2+)</name>
        <dbReference type="ChEBI" id="CHEBI:29105"/>
    </cofactor>
</comment>
<name>A0A512H7Q0_9PROT</name>
<dbReference type="SMART" id="SM00863">
    <property type="entry name" value="tRNA_SAD"/>
    <property type="match status" value="1"/>
</dbReference>